<proteinExistence type="predicted"/>
<dbReference type="PANTHER" id="PTHR40037:SF1">
    <property type="entry name" value="PHOSPHOESTERASE SAOUHSC_00951-RELATED"/>
    <property type="match status" value="1"/>
</dbReference>
<accession>A0A1T4MBP8</accession>
<dbReference type="EMBL" id="FUXA01000007">
    <property type="protein sequence ID" value="SJZ64286.1"/>
    <property type="molecule type" value="Genomic_DNA"/>
</dbReference>
<dbReference type="PANTHER" id="PTHR40037">
    <property type="entry name" value="PHOSPHOESTERASE YJCG-RELATED"/>
    <property type="match status" value="1"/>
</dbReference>
<evidence type="ECO:0000313" key="1">
    <source>
        <dbReference type="EMBL" id="SJZ64286.1"/>
    </source>
</evidence>
<protein>
    <submittedName>
        <fullName evidence="1">2'-5' RNA ligase</fullName>
    </submittedName>
</protein>
<dbReference type="InterPro" id="IPR009097">
    <property type="entry name" value="Cyclic_Pdiesterase"/>
</dbReference>
<keyword evidence="1" id="KW-0436">Ligase</keyword>
<reference evidence="1 2" key="1">
    <citation type="submission" date="2017-02" db="EMBL/GenBank/DDBJ databases">
        <authorList>
            <person name="Peterson S.W."/>
        </authorList>
    </citation>
    <scope>NUCLEOTIDE SEQUENCE [LARGE SCALE GENOMIC DNA]</scope>
    <source>
        <strain evidence="1 2">ATCC 17233</strain>
    </source>
</reference>
<dbReference type="OrthoDB" id="1524661at2"/>
<dbReference type="GO" id="GO:0016874">
    <property type="term" value="F:ligase activity"/>
    <property type="evidence" value="ECO:0007669"/>
    <property type="project" value="UniProtKB-KW"/>
</dbReference>
<dbReference type="AlphaFoldDB" id="A0A1T4MBP8"/>
<evidence type="ECO:0000313" key="2">
    <source>
        <dbReference type="Proteomes" id="UP000189857"/>
    </source>
</evidence>
<dbReference type="Gene3D" id="3.90.1140.10">
    <property type="entry name" value="Cyclic phosphodiesterase"/>
    <property type="match status" value="1"/>
</dbReference>
<dbReference type="Pfam" id="PF13563">
    <property type="entry name" value="2_5_RNA_ligase2"/>
    <property type="match status" value="1"/>
</dbReference>
<sequence length="171" mass="19754">MNLRTIMIFPTFENIEIINSIRDKYDPLANLVRPHITIVFPFESDMSNEEVTDILNKRLMGIVPFDIELKDLGKYTDASGNYLSLYLTKGADVIKRIHDTLYGNEFKSYDIGVEYVPHITVGKLPTKEEMEAAYEEIRDIDEVFSTKVRKISVEMIGENEESIIIIEKELE</sequence>
<organism evidence="1 2">
    <name type="scientific">Eubacterium ruminantium</name>
    <dbReference type="NCBI Taxonomy" id="42322"/>
    <lineage>
        <taxon>Bacteria</taxon>
        <taxon>Bacillati</taxon>
        <taxon>Bacillota</taxon>
        <taxon>Clostridia</taxon>
        <taxon>Eubacteriales</taxon>
        <taxon>Eubacteriaceae</taxon>
        <taxon>Eubacterium</taxon>
    </lineage>
</organism>
<dbReference type="RefSeq" id="WP_078786996.1">
    <property type="nucleotide sequence ID" value="NZ_CAJOJK010000009.1"/>
</dbReference>
<dbReference type="InterPro" id="IPR050580">
    <property type="entry name" value="2H_phosphoesterase_YjcG-like"/>
</dbReference>
<gene>
    <name evidence="1" type="ORF">SAMN02745110_01145</name>
</gene>
<name>A0A1T4MBP8_9FIRM</name>
<keyword evidence="2" id="KW-1185">Reference proteome</keyword>
<dbReference type="SUPFAM" id="SSF55144">
    <property type="entry name" value="LigT-like"/>
    <property type="match status" value="1"/>
</dbReference>
<dbReference type="Proteomes" id="UP000189857">
    <property type="component" value="Unassembled WGS sequence"/>
</dbReference>